<organism evidence="1 2">
    <name type="scientific">Pelobates cultripes</name>
    <name type="common">Western spadefoot toad</name>
    <dbReference type="NCBI Taxonomy" id="61616"/>
    <lineage>
        <taxon>Eukaryota</taxon>
        <taxon>Metazoa</taxon>
        <taxon>Chordata</taxon>
        <taxon>Craniata</taxon>
        <taxon>Vertebrata</taxon>
        <taxon>Euteleostomi</taxon>
        <taxon>Amphibia</taxon>
        <taxon>Batrachia</taxon>
        <taxon>Anura</taxon>
        <taxon>Pelobatoidea</taxon>
        <taxon>Pelobatidae</taxon>
        <taxon>Pelobates</taxon>
    </lineage>
</organism>
<keyword evidence="2" id="KW-1185">Reference proteome</keyword>
<dbReference type="EMBL" id="OW240915">
    <property type="protein sequence ID" value="CAH2281977.1"/>
    <property type="molecule type" value="Genomic_DNA"/>
</dbReference>
<protein>
    <submittedName>
        <fullName evidence="1">Uncharacterized protein</fullName>
    </submittedName>
</protein>
<proteinExistence type="predicted"/>
<reference evidence="1" key="1">
    <citation type="submission" date="2022-03" db="EMBL/GenBank/DDBJ databases">
        <authorList>
            <person name="Alioto T."/>
            <person name="Alioto T."/>
            <person name="Gomez Garrido J."/>
        </authorList>
    </citation>
    <scope>NUCLEOTIDE SEQUENCE</scope>
</reference>
<dbReference type="AlphaFoldDB" id="A0AAD1RVE3"/>
<dbReference type="Proteomes" id="UP001295444">
    <property type="component" value="Chromosome 04"/>
</dbReference>
<evidence type="ECO:0000313" key="1">
    <source>
        <dbReference type="EMBL" id="CAH2281977.1"/>
    </source>
</evidence>
<gene>
    <name evidence="1" type="ORF">PECUL_23A053815</name>
</gene>
<evidence type="ECO:0000313" key="2">
    <source>
        <dbReference type="Proteomes" id="UP001295444"/>
    </source>
</evidence>
<accession>A0AAD1RVE3</accession>
<name>A0AAD1RVE3_PELCU</name>
<sequence>MYKILFQFQLTKKTYYEFRNKSGKLLARALRARRQKSHVQKISGKTFHTPTTITKGFQQYYSLLHCLPARTPTPGDGAGTLSKQQKAYIAHYMTTKLEAHSTAALEENITREKLHLAIKLAKARKSPVQTFLRHPCPTPPSPLQ</sequence>